<reference evidence="1 2" key="1">
    <citation type="submission" date="2014-01" db="EMBL/GenBank/DDBJ databases">
        <title>Plasmidome dynamics in the species complex Clostridium novyi sensu lato converts strains of independent lineages into distinctly different pathogens.</title>
        <authorList>
            <person name="Skarin H."/>
            <person name="Segerman B."/>
        </authorList>
    </citation>
    <scope>NUCLEOTIDE SEQUENCE [LARGE SCALE GENOMIC DNA]</scope>
    <source>
        <strain evidence="1 2">4552</strain>
    </source>
</reference>
<dbReference type="OrthoDB" id="1916955at2"/>
<dbReference type="RefSeq" id="WP_018579526.1">
    <property type="nucleotide sequence ID" value="NZ_JENJ01000117.1"/>
</dbReference>
<evidence type="ECO:0000313" key="1">
    <source>
        <dbReference type="EMBL" id="KGM92799.1"/>
    </source>
</evidence>
<organism evidence="1 2">
    <name type="scientific">Clostridium novyi A str. 4552</name>
    <dbReference type="NCBI Taxonomy" id="1444289"/>
    <lineage>
        <taxon>Bacteria</taxon>
        <taxon>Bacillati</taxon>
        <taxon>Bacillota</taxon>
        <taxon>Clostridia</taxon>
        <taxon>Eubacteriales</taxon>
        <taxon>Clostridiaceae</taxon>
        <taxon>Clostridium</taxon>
    </lineage>
</organism>
<evidence type="ECO:0000313" key="2">
    <source>
        <dbReference type="Proteomes" id="UP000030012"/>
    </source>
</evidence>
<name>A0A0A0HUF4_CLONO</name>
<proteinExistence type="predicted"/>
<dbReference type="Proteomes" id="UP000030012">
    <property type="component" value="Unassembled WGS sequence"/>
</dbReference>
<sequence length="76" mass="8664">MENINKKNQNSSSVNYGYKDEQSMGAYLDQKLQEIPEDKKNVFIEVGNVVVNCCIGNTRVSMDDFVSDLCKLELRI</sequence>
<dbReference type="AlphaFoldDB" id="A0A0A0HUF4"/>
<dbReference type="EMBL" id="JENJ01000117">
    <property type="protein sequence ID" value="KGM92799.1"/>
    <property type="molecule type" value="Genomic_DNA"/>
</dbReference>
<protein>
    <submittedName>
        <fullName evidence="1">Uncharacterized protein</fullName>
    </submittedName>
</protein>
<accession>A0A0A0HUF4</accession>
<comment type="caution">
    <text evidence="1">The sequence shown here is derived from an EMBL/GenBank/DDBJ whole genome shotgun (WGS) entry which is preliminary data.</text>
</comment>
<gene>
    <name evidence="1" type="ORF">Z968_12710</name>
</gene>